<dbReference type="AlphaFoldDB" id="A0ABD2S6D1"/>
<reference evidence="5 6" key="1">
    <citation type="submission" date="2024-05" db="EMBL/GenBank/DDBJ databases">
        <title>De novo assembly of an allotetraploid wild potato.</title>
        <authorList>
            <person name="Hosaka A.J."/>
        </authorList>
    </citation>
    <scope>NUCLEOTIDE SEQUENCE [LARGE SCALE GENOMIC DNA]</scope>
    <source>
        <tissue evidence="5">Young leaves</tissue>
    </source>
</reference>
<keyword evidence="1" id="KW-0175">Coiled coil</keyword>
<dbReference type="EMBL" id="JBJKTR010000016">
    <property type="protein sequence ID" value="KAL3339161.1"/>
    <property type="molecule type" value="Genomic_DNA"/>
</dbReference>
<dbReference type="InterPro" id="IPR011112">
    <property type="entry name" value="Rho-like_N"/>
</dbReference>
<keyword evidence="3" id="KW-0812">Transmembrane</keyword>
<protein>
    <recommendedName>
        <fullName evidence="4">Rho termination factor-like N-terminal domain-containing protein</fullName>
    </recommendedName>
</protein>
<feature type="non-terminal residue" evidence="5">
    <location>
        <position position="1"/>
    </location>
</feature>
<sequence length="655" mass="73477">KKKKKTFLAHFFYNFLGFQNPYLLFSLLGSEIFRVIFLKEMDLFIWGPPYFQDENSFPANSLAQNFYFSQKLDIIEEDALNEKCCVQVLEILIAKADTEIAELEDDIVMLQSQLARTDEKWLDMCIAALNKKMDRLGSLITALKIENVQASGVHLKTNKKPSERIHEILETPPRNFSSPRDKQTANSTLGSSKLAASVLIKVEAADNHNLKDIETVETNGESTGKANVTIQTSYVVQERNLQETDEHAITKGSCTKAFRHASDKSTLKDLNESDIPGKLINASKRENHSQLNNFACAVLRSASTKPLRDKAEFCGESKRKINMSEDLLEDELMQQGSNDSIIIKPSLGVKQTSIGEGPKPAGAIVVTRLSAVKQEPKESGDEQAQNGAKAGQTREKHTSSQLVSQKQTGAKKIPGIKGEGLLMLNPIKKDRNKQLEKFKGELQVKQSPKSQVLTIHKSNSIFPQKLESQRLKFKWKVPTEMAKEPCLAEELGFKSPSGLKLKRQLKTESTKENGGDESRDKTTKESLSPLGGAKGTGDLPEISSTSLIHLKKRRTTSSTGPILQENENLRDFQNRLVKSYDRSNQNLQVIKVENDELLDSPTFTVPIPDKTDLKYMTMNQLRAVARHHNVHRVYKFRKAELQEHLHKLLAKGRST</sequence>
<feature type="compositionally biased region" description="Basic and acidic residues" evidence="2">
    <location>
        <begin position="505"/>
        <end position="524"/>
    </location>
</feature>
<feature type="compositionally biased region" description="Polar residues" evidence="2">
    <location>
        <begin position="399"/>
        <end position="408"/>
    </location>
</feature>
<evidence type="ECO:0000313" key="6">
    <source>
        <dbReference type="Proteomes" id="UP001627284"/>
    </source>
</evidence>
<accession>A0ABD2S6D1</accession>
<evidence type="ECO:0000256" key="3">
    <source>
        <dbReference type="SAM" id="Phobius"/>
    </source>
</evidence>
<feature type="region of interest" description="Disordered" evidence="2">
    <location>
        <begin position="373"/>
        <end position="411"/>
    </location>
</feature>
<proteinExistence type="predicted"/>
<name>A0ABD2S6D1_9SOLN</name>
<feature type="coiled-coil region" evidence="1">
    <location>
        <begin position="86"/>
        <end position="146"/>
    </location>
</feature>
<evidence type="ECO:0000259" key="4">
    <source>
        <dbReference type="SMART" id="SM00959"/>
    </source>
</evidence>
<evidence type="ECO:0000313" key="5">
    <source>
        <dbReference type="EMBL" id="KAL3339161.1"/>
    </source>
</evidence>
<feature type="transmembrane region" description="Helical" evidence="3">
    <location>
        <begin position="7"/>
        <end position="28"/>
    </location>
</feature>
<keyword evidence="6" id="KW-1185">Reference proteome</keyword>
<feature type="domain" description="Rho termination factor-like N-terminal" evidence="4">
    <location>
        <begin position="612"/>
        <end position="653"/>
    </location>
</feature>
<comment type="caution">
    <text evidence="5">The sequence shown here is derived from an EMBL/GenBank/DDBJ whole genome shotgun (WGS) entry which is preliminary data.</text>
</comment>
<keyword evidence="3" id="KW-0472">Membrane</keyword>
<dbReference type="Proteomes" id="UP001627284">
    <property type="component" value="Unassembled WGS sequence"/>
</dbReference>
<organism evidence="5 6">
    <name type="scientific">Solanum stoloniferum</name>
    <dbReference type="NCBI Taxonomy" id="62892"/>
    <lineage>
        <taxon>Eukaryota</taxon>
        <taxon>Viridiplantae</taxon>
        <taxon>Streptophyta</taxon>
        <taxon>Embryophyta</taxon>
        <taxon>Tracheophyta</taxon>
        <taxon>Spermatophyta</taxon>
        <taxon>Magnoliopsida</taxon>
        <taxon>eudicotyledons</taxon>
        <taxon>Gunneridae</taxon>
        <taxon>Pentapetalae</taxon>
        <taxon>asterids</taxon>
        <taxon>lamiids</taxon>
        <taxon>Solanales</taxon>
        <taxon>Solanaceae</taxon>
        <taxon>Solanoideae</taxon>
        <taxon>Solaneae</taxon>
        <taxon>Solanum</taxon>
    </lineage>
</organism>
<evidence type="ECO:0000256" key="2">
    <source>
        <dbReference type="SAM" id="MobiDB-lite"/>
    </source>
</evidence>
<keyword evidence="3" id="KW-1133">Transmembrane helix</keyword>
<dbReference type="SMART" id="SM00959">
    <property type="entry name" value="Rho_N"/>
    <property type="match status" value="1"/>
</dbReference>
<gene>
    <name evidence="5" type="ORF">AABB24_028009</name>
</gene>
<feature type="region of interest" description="Disordered" evidence="2">
    <location>
        <begin position="499"/>
        <end position="544"/>
    </location>
</feature>
<evidence type="ECO:0000256" key="1">
    <source>
        <dbReference type="SAM" id="Coils"/>
    </source>
</evidence>